<dbReference type="PANTHER" id="PTHR10949:SF38">
    <property type="entry name" value="LIPOYL SYNTHASE, CHLOROPLASTIC"/>
    <property type="match status" value="1"/>
</dbReference>
<gene>
    <name evidence="2" type="ORF">SAY87_025907</name>
</gene>
<dbReference type="Proteomes" id="UP001345219">
    <property type="component" value="Chromosome 20"/>
</dbReference>
<name>A0AAN7GIN6_9MYRT</name>
<dbReference type="GO" id="GO:0005739">
    <property type="term" value="C:mitochondrion"/>
    <property type="evidence" value="ECO:0007669"/>
    <property type="project" value="TreeGrafter"/>
</dbReference>
<evidence type="ECO:0000256" key="1">
    <source>
        <dbReference type="ARBA" id="ARBA00022485"/>
    </source>
</evidence>
<dbReference type="AlphaFoldDB" id="A0AAN7GIN6"/>
<evidence type="ECO:0000313" key="3">
    <source>
        <dbReference type="Proteomes" id="UP001345219"/>
    </source>
</evidence>
<sequence length="110" mass="12324">MLGMGETDEGLKKSVDDLRAIDVDILTQGQYLQPTPLHLTVKEYVTPEKFAFWDEYGESVGFINMDGYTATKFFFSVYAFQVPSSYRAGELLVKTMVKERATTSASFGIS</sequence>
<dbReference type="InterPro" id="IPR058240">
    <property type="entry name" value="rSAM_sf"/>
</dbReference>
<dbReference type="PANTHER" id="PTHR10949">
    <property type="entry name" value="LIPOYL SYNTHASE"/>
    <property type="match status" value="1"/>
</dbReference>
<dbReference type="SUPFAM" id="SSF102114">
    <property type="entry name" value="Radical SAM enzymes"/>
    <property type="match status" value="1"/>
</dbReference>
<reference evidence="2 3" key="1">
    <citation type="journal article" date="2023" name="Hortic Res">
        <title>Pangenome of water caltrop reveals structural variations and asymmetric subgenome divergence after allopolyploidization.</title>
        <authorList>
            <person name="Zhang X."/>
            <person name="Chen Y."/>
            <person name="Wang L."/>
            <person name="Yuan Y."/>
            <person name="Fang M."/>
            <person name="Shi L."/>
            <person name="Lu R."/>
            <person name="Comes H.P."/>
            <person name="Ma Y."/>
            <person name="Chen Y."/>
            <person name="Huang G."/>
            <person name="Zhou Y."/>
            <person name="Zheng Z."/>
            <person name="Qiu Y."/>
        </authorList>
    </citation>
    <scope>NUCLEOTIDE SEQUENCE [LARGE SCALE GENOMIC DNA]</scope>
    <source>
        <tissue evidence="2">Roots</tissue>
    </source>
</reference>
<dbReference type="GO" id="GO:0051539">
    <property type="term" value="F:4 iron, 4 sulfur cluster binding"/>
    <property type="evidence" value="ECO:0007669"/>
    <property type="project" value="UniProtKB-KW"/>
</dbReference>
<keyword evidence="3" id="KW-1185">Reference proteome</keyword>
<protein>
    <submittedName>
        <fullName evidence="2">Uncharacterized protein</fullName>
    </submittedName>
</protein>
<keyword evidence="1" id="KW-0411">Iron-sulfur</keyword>
<dbReference type="EMBL" id="JAXIOK010000020">
    <property type="protein sequence ID" value="KAK4746870.1"/>
    <property type="molecule type" value="Genomic_DNA"/>
</dbReference>
<organism evidence="2 3">
    <name type="scientific">Trapa incisa</name>
    <dbReference type="NCBI Taxonomy" id="236973"/>
    <lineage>
        <taxon>Eukaryota</taxon>
        <taxon>Viridiplantae</taxon>
        <taxon>Streptophyta</taxon>
        <taxon>Embryophyta</taxon>
        <taxon>Tracheophyta</taxon>
        <taxon>Spermatophyta</taxon>
        <taxon>Magnoliopsida</taxon>
        <taxon>eudicotyledons</taxon>
        <taxon>Gunneridae</taxon>
        <taxon>Pentapetalae</taxon>
        <taxon>rosids</taxon>
        <taxon>malvids</taxon>
        <taxon>Myrtales</taxon>
        <taxon>Lythraceae</taxon>
        <taxon>Trapa</taxon>
    </lineage>
</organism>
<accession>A0AAN7GIN6</accession>
<dbReference type="GO" id="GO:0016992">
    <property type="term" value="F:lipoate synthase activity"/>
    <property type="evidence" value="ECO:0007669"/>
    <property type="project" value="InterPro"/>
</dbReference>
<comment type="caution">
    <text evidence="2">The sequence shown here is derived from an EMBL/GenBank/DDBJ whole genome shotgun (WGS) entry which is preliminary data.</text>
</comment>
<keyword evidence="1" id="KW-0004">4Fe-4S</keyword>
<proteinExistence type="predicted"/>
<keyword evidence="1" id="KW-0479">Metal-binding</keyword>
<dbReference type="InterPro" id="IPR003698">
    <property type="entry name" value="Lipoyl_synth"/>
</dbReference>
<evidence type="ECO:0000313" key="2">
    <source>
        <dbReference type="EMBL" id="KAK4746870.1"/>
    </source>
</evidence>
<keyword evidence="1" id="KW-0408">Iron</keyword>